<dbReference type="PANTHER" id="PTHR45348">
    <property type="entry name" value="HYPOTHETICAL OXIDOREDUCTASE (EUROFUNG)"/>
    <property type="match status" value="1"/>
</dbReference>
<organism evidence="4 5">
    <name type="scientific">Ophiocordyceps unilateralis</name>
    <name type="common">Zombie-ant fungus</name>
    <name type="synonym">Torrubia unilateralis</name>
    <dbReference type="NCBI Taxonomy" id="268505"/>
    <lineage>
        <taxon>Eukaryota</taxon>
        <taxon>Fungi</taxon>
        <taxon>Dikarya</taxon>
        <taxon>Ascomycota</taxon>
        <taxon>Pezizomycotina</taxon>
        <taxon>Sordariomycetes</taxon>
        <taxon>Hypocreomycetidae</taxon>
        <taxon>Hypocreales</taxon>
        <taxon>Ophiocordycipitaceae</taxon>
        <taxon>Ophiocordyceps</taxon>
    </lineage>
</organism>
<protein>
    <recommendedName>
        <fullName evidence="3">Enoyl reductase (ER) domain-containing protein</fullName>
    </recommendedName>
</protein>
<dbReference type="CDD" id="cd08249">
    <property type="entry name" value="enoyl_reductase_like"/>
    <property type="match status" value="1"/>
</dbReference>
<gene>
    <name evidence="4" type="ORF">XA68_17299</name>
</gene>
<dbReference type="SMART" id="SM00829">
    <property type="entry name" value="PKS_ER"/>
    <property type="match status" value="1"/>
</dbReference>
<dbReference type="EMBL" id="LAZP02000070">
    <property type="protein sequence ID" value="PFH61468.1"/>
    <property type="molecule type" value="Genomic_DNA"/>
</dbReference>
<keyword evidence="5" id="KW-1185">Reference proteome</keyword>
<proteinExistence type="inferred from homology"/>
<dbReference type="AlphaFoldDB" id="A0A2A9PJE9"/>
<sequence length="364" mass="39267">MKEAIVYPDGSVTIQDAAVPTPGPREVLVKVVIAGTNPKDWKWPTLMQRAQNSGDDVAGTVQEVGSHVCEFRKGDRVAGMHKYSRPHGAFAEYAIVSDSMLFHVPAGIGFEEAATIPLAALTAGYGLFHELGLPAPWDPPRSERTALIVYGASTAVGAFAIKLARAVRVHPIVAVGSSNSVFVQDYLDEAEGDALIDYRRHTSNESLATAIRDALADAGVPDGRALLAFDGVSTPDTYDGVLSRAMAGEGTPRAKIVVVLPVATEGNVDDENMELTSASCGQSFQGEPFERRFSLVFFRMLTDGLRDGWLRGHPYEVKSGGLEGVEAALREHKEAKVRAKKLLLSIGETPGLESQRQRRYCTYL</sequence>
<dbReference type="Gene3D" id="3.40.50.720">
    <property type="entry name" value="NAD(P)-binding Rossmann-like Domain"/>
    <property type="match status" value="1"/>
</dbReference>
<dbReference type="InterPro" id="IPR013154">
    <property type="entry name" value="ADH-like_N"/>
</dbReference>
<dbReference type="InterPro" id="IPR036291">
    <property type="entry name" value="NAD(P)-bd_dom_sf"/>
</dbReference>
<name>A0A2A9PJE9_OPHUN</name>
<dbReference type="InterPro" id="IPR020843">
    <property type="entry name" value="ER"/>
</dbReference>
<feature type="domain" description="Enoyl reductase (ER)" evidence="3">
    <location>
        <begin position="10"/>
        <end position="343"/>
    </location>
</feature>
<dbReference type="STRING" id="268505.A0A2A9PJE9"/>
<comment type="similarity">
    <text evidence="1">Belongs to the zinc-containing alcohol dehydrogenase family.</text>
</comment>
<dbReference type="SUPFAM" id="SSF51735">
    <property type="entry name" value="NAD(P)-binding Rossmann-fold domains"/>
    <property type="match status" value="1"/>
</dbReference>
<dbReference type="Proteomes" id="UP000037136">
    <property type="component" value="Unassembled WGS sequence"/>
</dbReference>
<comment type="caution">
    <text evidence="4">The sequence shown here is derived from an EMBL/GenBank/DDBJ whole genome shotgun (WGS) entry which is preliminary data.</text>
</comment>
<dbReference type="Gene3D" id="3.90.180.10">
    <property type="entry name" value="Medium-chain alcohol dehydrogenases, catalytic domain"/>
    <property type="match status" value="1"/>
</dbReference>
<accession>A0A2A9PJE9</accession>
<dbReference type="InterPro" id="IPR011032">
    <property type="entry name" value="GroES-like_sf"/>
</dbReference>
<dbReference type="SUPFAM" id="SSF50129">
    <property type="entry name" value="GroES-like"/>
    <property type="match status" value="1"/>
</dbReference>
<dbReference type="InterPro" id="IPR047122">
    <property type="entry name" value="Trans-enoyl_RdTase-like"/>
</dbReference>
<evidence type="ECO:0000256" key="2">
    <source>
        <dbReference type="ARBA" id="ARBA00023002"/>
    </source>
</evidence>
<evidence type="ECO:0000313" key="4">
    <source>
        <dbReference type="EMBL" id="PFH61468.1"/>
    </source>
</evidence>
<reference evidence="4 5" key="1">
    <citation type="journal article" date="2015" name="BMC Genomics">
        <title>Gene expression during zombie ant biting behavior reflects the complexity underlying fungal parasitic behavioral manipulation.</title>
        <authorList>
            <person name="de Bekker C."/>
            <person name="Ohm R.A."/>
            <person name="Loreto R.G."/>
            <person name="Sebastian A."/>
            <person name="Albert I."/>
            <person name="Merrow M."/>
            <person name="Brachmann A."/>
            <person name="Hughes D.P."/>
        </authorList>
    </citation>
    <scope>NUCLEOTIDE SEQUENCE [LARGE SCALE GENOMIC DNA]</scope>
    <source>
        <strain evidence="4 5">SC16a</strain>
    </source>
</reference>
<dbReference type="OrthoDB" id="9930022at2759"/>
<evidence type="ECO:0000313" key="5">
    <source>
        <dbReference type="Proteomes" id="UP000037136"/>
    </source>
</evidence>
<dbReference type="GO" id="GO:0016651">
    <property type="term" value="F:oxidoreductase activity, acting on NAD(P)H"/>
    <property type="evidence" value="ECO:0007669"/>
    <property type="project" value="InterPro"/>
</dbReference>
<reference evidence="4 5" key="2">
    <citation type="journal article" date="2017" name="Sci. Rep.">
        <title>Ant-infecting Ophiocordyceps genomes reveal a high diversity of potential behavioral manipulation genes and a possible major role for enterotoxins.</title>
        <authorList>
            <person name="de Bekker C."/>
            <person name="Ohm R.A."/>
            <person name="Evans H.C."/>
            <person name="Brachmann A."/>
            <person name="Hughes D.P."/>
        </authorList>
    </citation>
    <scope>NUCLEOTIDE SEQUENCE [LARGE SCALE GENOMIC DNA]</scope>
    <source>
        <strain evidence="4 5">SC16a</strain>
    </source>
</reference>
<keyword evidence="2" id="KW-0560">Oxidoreductase</keyword>
<evidence type="ECO:0000256" key="1">
    <source>
        <dbReference type="ARBA" id="ARBA00008072"/>
    </source>
</evidence>
<dbReference type="PANTHER" id="PTHR45348:SF5">
    <property type="entry name" value="OXIDOREDUCTASE, PUTATIVE (AFU_ORTHOLOGUE AFUA_8G01420)-RELATED"/>
    <property type="match status" value="1"/>
</dbReference>
<evidence type="ECO:0000259" key="3">
    <source>
        <dbReference type="SMART" id="SM00829"/>
    </source>
</evidence>
<dbReference type="Pfam" id="PF08240">
    <property type="entry name" value="ADH_N"/>
    <property type="match status" value="1"/>
</dbReference>